<keyword evidence="2" id="KW-0614">Plasmid</keyword>
<dbReference type="RefSeq" id="WP_142832440.1">
    <property type="nucleotide sequence ID" value="NZ_CP117269.1"/>
</dbReference>
<feature type="region of interest" description="Disordered" evidence="1">
    <location>
        <begin position="354"/>
        <end position="374"/>
    </location>
</feature>
<dbReference type="Proteomes" id="UP000318939">
    <property type="component" value="Plasmid pTi6.2"/>
</dbReference>
<geneLocation type="plasmid" evidence="2 3">
    <name>pTi6.2</name>
</geneLocation>
<keyword evidence="3" id="KW-1185">Reference proteome</keyword>
<reference evidence="2" key="1">
    <citation type="journal article" date="2019" name="Phytopathology">
        <title>A Novel Group of Rhizobium tumorigenes-Like Agrobacteria Associated with Crown Gall Disease of Rhododendron and Blueberry.</title>
        <authorList>
            <person name="Kuzmanovic N."/>
            <person name="Behrens P."/>
            <person name="Idczak E."/>
            <person name="Wagner S."/>
            <person name="Gotz M."/>
            <person name="Sproer C."/>
            <person name="Bunk B."/>
            <person name="Overmann J."/>
            <person name="Smalla K."/>
        </authorList>
    </citation>
    <scope>NUCLEOTIDE SEQUENCE</scope>
    <source>
        <strain evidence="2">Rho-6.2</strain>
    </source>
</reference>
<evidence type="ECO:0000313" key="2">
    <source>
        <dbReference type="EMBL" id="WFS26412.1"/>
    </source>
</evidence>
<gene>
    <name evidence="2" type="ORF">PR018_25795</name>
</gene>
<dbReference type="EMBL" id="CP117269">
    <property type="protein sequence ID" value="WFS26412.1"/>
    <property type="molecule type" value="Genomic_DNA"/>
</dbReference>
<evidence type="ECO:0000256" key="1">
    <source>
        <dbReference type="SAM" id="MobiDB-lite"/>
    </source>
</evidence>
<reference evidence="2" key="2">
    <citation type="journal article" date="2023" name="MicrobiologyOpen">
        <title>Genomics of the tumorigenes clade of the family Rhizobiaceae and description of Rhizobium rhododendri sp. nov.</title>
        <authorList>
            <person name="Kuzmanovic N."/>
            <person name="diCenzo G.C."/>
            <person name="Bunk B."/>
            <person name="Sproeer C."/>
            <person name="Fruehling A."/>
            <person name="Neumann-Schaal M."/>
            <person name="Overmann J."/>
            <person name="Smalla K."/>
        </authorList>
    </citation>
    <scope>NUCLEOTIDE SEQUENCE</scope>
    <source>
        <strain evidence="2">Rho-6.2</strain>
        <plasmid evidence="2">pTi6.2</plasmid>
    </source>
</reference>
<accession>A0ABY8IRT4</accession>
<feature type="compositionally biased region" description="Basic and acidic residues" evidence="1">
    <location>
        <begin position="1"/>
        <end position="12"/>
    </location>
</feature>
<feature type="region of interest" description="Disordered" evidence="1">
    <location>
        <begin position="1"/>
        <end position="36"/>
    </location>
</feature>
<feature type="region of interest" description="Disordered" evidence="1">
    <location>
        <begin position="154"/>
        <end position="174"/>
    </location>
</feature>
<feature type="compositionally biased region" description="Polar residues" evidence="1">
    <location>
        <begin position="66"/>
        <end position="84"/>
    </location>
</feature>
<sequence>MADEEPRRDVSRPAKMNSNHEVNEIARREPTPGTSLAAAVRHNRRELSTGVGAFVLNGVRDLPDTSAKNQRSTTTADCEAASSSRADKLELKRPRQHEENGDASEPMAKRNMSSKVQVGPVAASLGERDRFATMSASQGVRQPVIGSDNVGETAESDMQSRHGTATLPTDTRTFDSSHDLDIAGEGQPEESLGSARYWLADNRDLGVNSLASTQGFSWPGLDEIDLLAESGSPLRASADPKGMAGVNSSTNAGSASIENHQILTESDNTGSVIGSQTNLVLAHEGSVRSLNSPEEHFDDFPELTDEDLALIDALSKPRSTLERDIANTTCAVGLNDATSTETIGIGPGGWSTHAGAQQERGRHNPGQSETKFDDFPELTDEDLALIDALSKPRSTLGRDGANTTCAVGLDDVTATETVAVAPGGWPIHAGVQQEGGRHDTGPSKTNLDDFPELTDEDLARIDAISEPRSRRVPSEQNAGLHTIVSETNVGRTGPVAPESRTHRLADRSMGRSVNDLDTQRGARIFEPRQRERHGL</sequence>
<feature type="compositionally biased region" description="Basic and acidic residues" evidence="1">
    <location>
        <begin position="21"/>
        <end position="30"/>
    </location>
</feature>
<protein>
    <recommendedName>
        <fullName evidence="4">Protein virD3</fullName>
    </recommendedName>
</protein>
<feature type="region of interest" description="Disordered" evidence="1">
    <location>
        <begin position="57"/>
        <end position="115"/>
    </location>
</feature>
<evidence type="ECO:0008006" key="4">
    <source>
        <dbReference type="Google" id="ProtNLM"/>
    </source>
</evidence>
<organism evidence="2 3">
    <name type="scientific">Rhizobium rhododendri</name>
    <dbReference type="NCBI Taxonomy" id="2506430"/>
    <lineage>
        <taxon>Bacteria</taxon>
        <taxon>Pseudomonadati</taxon>
        <taxon>Pseudomonadota</taxon>
        <taxon>Alphaproteobacteria</taxon>
        <taxon>Hyphomicrobiales</taxon>
        <taxon>Rhizobiaceae</taxon>
        <taxon>Rhizobium/Agrobacterium group</taxon>
        <taxon>Rhizobium</taxon>
    </lineage>
</organism>
<feature type="compositionally biased region" description="Polar residues" evidence="1">
    <location>
        <begin position="161"/>
        <end position="171"/>
    </location>
</feature>
<evidence type="ECO:0000313" key="3">
    <source>
        <dbReference type="Proteomes" id="UP000318939"/>
    </source>
</evidence>
<proteinExistence type="predicted"/>
<name>A0ABY8IRT4_9HYPH</name>
<feature type="compositionally biased region" description="Basic and acidic residues" evidence="1">
    <location>
        <begin position="85"/>
        <end position="100"/>
    </location>
</feature>